<comment type="similarity">
    <text evidence="1 4">Belongs to the pyrroline-5-carboxylate reductase family.</text>
</comment>
<keyword evidence="4" id="KW-0028">Amino-acid biosynthesis</keyword>
<dbReference type="PANTHER" id="PTHR11645">
    <property type="entry name" value="PYRROLINE-5-CARBOXYLATE REDUCTASE"/>
    <property type="match status" value="1"/>
</dbReference>
<evidence type="ECO:0000256" key="1">
    <source>
        <dbReference type="ARBA" id="ARBA00005525"/>
    </source>
</evidence>
<dbReference type="Gene3D" id="3.40.50.720">
    <property type="entry name" value="NAD(P)-binding Rossmann-like Domain"/>
    <property type="match status" value="1"/>
</dbReference>
<dbReference type="EC" id="1.5.1.2" evidence="4"/>
<evidence type="ECO:0000313" key="7">
    <source>
        <dbReference type="EMBL" id="KAG1544123.1"/>
    </source>
</evidence>
<accession>A0A9P6YBC9</accession>
<dbReference type="Proteomes" id="UP000717996">
    <property type="component" value="Unassembled WGS sequence"/>
</dbReference>
<feature type="domain" description="Pyrroline-5-carboxylate reductase dimerisation" evidence="6">
    <location>
        <begin position="166"/>
        <end position="270"/>
    </location>
</feature>
<dbReference type="SUPFAM" id="SSF48179">
    <property type="entry name" value="6-phosphogluconate dehydrogenase C-terminal domain-like"/>
    <property type="match status" value="1"/>
</dbReference>
<evidence type="ECO:0000256" key="3">
    <source>
        <dbReference type="ARBA" id="ARBA00023002"/>
    </source>
</evidence>
<dbReference type="InterPro" id="IPR053790">
    <property type="entry name" value="P5CR-like_CS"/>
</dbReference>
<comment type="caution">
    <text evidence="7">The sequence shown here is derived from an EMBL/GenBank/DDBJ whole genome shotgun (WGS) entry which is preliminary data.</text>
</comment>
<dbReference type="InterPro" id="IPR008927">
    <property type="entry name" value="6-PGluconate_DH-like_C_sf"/>
</dbReference>
<evidence type="ECO:0000256" key="2">
    <source>
        <dbReference type="ARBA" id="ARBA00022857"/>
    </source>
</evidence>
<dbReference type="OrthoDB" id="10263291at2759"/>
<proteinExistence type="inferred from homology"/>
<keyword evidence="3 4" id="KW-0560">Oxidoreductase</keyword>
<dbReference type="Gene3D" id="1.10.3730.10">
    <property type="entry name" value="ProC C-terminal domain-like"/>
    <property type="match status" value="1"/>
</dbReference>
<organism evidence="7 8">
    <name type="scientific">Rhizopus oryzae</name>
    <name type="common">Mucormycosis agent</name>
    <name type="synonym">Rhizopus arrhizus var. delemar</name>
    <dbReference type="NCBI Taxonomy" id="64495"/>
    <lineage>
        <taxon>Eukaryota</taxon>
        <taxon>Fungi</taxon>
        <taxon>Fungi incertae sedis</taxon>
        <taxon>Mucoromycota</taxon>
        <taxon>Mucoromycotina</taxon>
        <taxon>Mucoromycetes</taxon>
        <taxon>Mucorales</taxon>
        <taxon>Mucorineae</taxon>
        <taxon>Rhizopodaceae</taxon>
        <taxon>Rhizopus</taxon>
    </lineage>
</organism>
<dbReference type="InterPro" id="IPR000304">
    <property type="entry name" value="Pyrroline-COOH_reductase"/>
</dbReference>
<dbReference type="PANTHER" id="PTHR11645:SF0">
    <property type="entry name" value="PYRROLINE-5-CARBOXYLATE REDUCTASE 3"/>
    <property type="match status" value="1"/>
</dbReference>
<dbReference type="InterPro" id="IPR029036">
    <property type="entry name" value="P5CR_dimer"/>
</dbReference>
<dbReference type="HAMAP" id="MF_01925">
    <property type="entry name" value="P5C_reductase"/>
    <property type="match status" value="1"/>
</dbReference>
<dbReference type="FunFam" id="1.10.3730.10:FF:000001">
    <property type="entry name" value="Pyrroline-5-carboxylate reductase"/>
    <property type="match status" value="1"/>
</dbReference>
<dbReference type="EMBL" id="JAANIT010000834">
    <property type="protein sequence ID" value="KAG1544123.1"/>
    <property type="molecule type" value="Genomic_DNA"/>
</dbReference>
<evidence type="ECO:0000256" key="4">
    <source>
        <dbReference type="RuleBase" id="RU003903"/>
    </source>
</evidence>
<evidence type="ECO:0000259" key="5">
    <source>
        <dbReference type="Pfam" id="PF03807"/>
    </source>
</evidence>
<name>A0A9P6YBC9_RHIOR</name>
<dbReference type="Pfam" id="PF14748">
    <property type="entry name" value="P5CR_dimer"/>
    <property type="match status" value="1"/>
</dbReference>
<comment type="catalytic activity">
    <reaction evidence="4">
        <text>L-proline + NADP(+) = (S)-1-pyrroline-5-carboxylate + NADPH + 2 H(+)</text>
        <dbReference type="Rhea" id="RHEA:14109"/>
        <dbReference type="ChEBI" id="CHEBI:15378"/>
        <dbReference type="ChEBI" id="CHEBI:17388"/>
        <dbReference type="ChEBI" id="CHEBI:57783"/>
        <dbReference type="ChEBI" id="CHEBI:58349"/>
        <dbReference type="ChEBI" id="CHEBI:60039"/>
        <dbReference type="EC" id="1.5.1.2"/>
    </reaction>
</comment>
<comment type="pathway">
    <text evidence="4">Amino-acid biosynthesis; L-proline biosynthesis; L-proline from L-glutamate 5-semialdehyde: step 1/1.</text>
</comment>
<feature type="domain" description="Pyrroline-5-carboxylate reductase catalytic N-terminal" evidence="5">
    <location>
        <begin position="6"/>
        <end position="100"/>
    </location>
</feature>
<gene>
    <name evidence="7" type="ORF">G6F51_006258</name>
</gene>
<dbReference type="InterPro" id="IPR028939">
    <property type="entry name" value="P5C_Rdtase_cat_N"/>
</dbReference>
<keyword evidence="4" id="KW-0641">Proline biosynthesis</keyword>
<dbReference type="GO" id="GO:0055129">
    <property type="term" value="P:L-proline biosynthetic process"/>
    <property type="evidence" value="ECO:0007669"/>
    <property type="project" value="TreeGrafter"/>
</dbReference>
<protein>
    <recommendedName>
        <fullName evidence="4">Pyrroline-5-carboxylate reductase</fullName>
        <ecNumber evidence="4">1.5.1.2</ecNumber>
    </recommendedName>
</protein>
<evidence type="ECO:0000259" key="6">
    <source>
        <dbReference type="Pfam" id="PF14748"/>
    </source>
</evidence>
<sequence length="330" mass="35883">MSEPVIAFIGGGNMAEAILGGLYRSHPHSHLRFSEPVQERREYMAGKYPDVMNTTDNDEVVQGADIVVLAVKPQVLHQVVKGVAGRLNETKPLIISIVAGIETQSIVSWLDSTEIPVVRTMPNTPALIGEGAVGLFATSLVTQTQRELTERLMRSISKQLSWVEDEGLIDTITGISGSGPAYFFLFMEAMENAGMAAGLSQKDAKALTMQTCLGAARMAQTSEDDLATLRQKVTSPNGTTEAAIKSMESNQIRQVIHDAVFAATNRSKELAHELCRITSKEGEDARLIFHDLHSTSPPSPFSARKSGSDYPLDRSSVISWMKPPSEMILI</sequence>
<dbReference type="SUPFAM" id="SSF51735">
    <property type="entry name" value="NAD(P)-binding Rossmann-fold domains"/>
    <property type="match status" value="1"/>
</dbReference>
<dbReference type="Pfam" id="PF03807">
    <property type="entry name" value="F420_oxidored"/>
    <property type="match status" value="1"/>
</dbReference>
<dbReference type="AlphaFoldDB" id="A0A9P6YBC9"/>
<keyword evidence="2 4" id="KW-0521">NADP</keyword>
<evidence type="ECO:0000313" key="8">
    <source>
        <dbReference type="Proteomes" id="UP000717996"/>
    </source>
</evidence>
<dbReference type="GO" id="GO:0004735">
    <property type="term" value="F:pyrroline-5-carboxylate reductase activity"/>
    <property type="evidence" value="ECO:0007669"/>
    <property type="project" value="UniProtKB-EC"/>
</dbReference>
<dbReference type="PROSITE" id="PS00521">
    <property type="entry name" value="P5CR"/>
    <property type="match status" value="1"/>
</dbReference>
<dbReference type="InterPro" id="IPR036291">
    <property type="entry name" value="NAD(P)-bd_dom_sf"/>
</dbReference>
<reference evidence="7" key="1">
    <citation type="journal article" date="2020" name="Microb. Genom.">
        <title>Genetic diversity of clinical and environmental Mucorales isolates obtained from an investigation of mucormycosis cases among solid organ transplant recipients.</title>
        <authorList>
            <person name="Nguyen M.H."/>
            <person name="Kaul D."/>
            <person name="Muto C."/>
            <person name="Cheng S.J."/>
            <person name="Richter R.A."/>
            <person name="Bruno V.M."/>
            <person name="Liu G."/>
            <person name="Beyhan S."/>
            <person name="Sundermann A.J."/>
            <person name="Mounaud S."/>
            <person name="Pasculle A.W."/>
            <person name="Nierman W.C."/>
            <person name="Driscoll E."/>
            <person name="Cumbie R."/>
            <person name="Clancy C.J."/>
            <person name="Dupont C.L."/>
        </authorList>
    </citation>
    <scope>NUCLEOTIDE SEQUENCE</scope>
    <source>
        <strain evidence="7">GL16</strain>
    </source>
</reference>
<dbReference type="NCBIfam" id="TIGR00112">
    <property type="entry name" value="proC"/>
    <property type="match status" value="1"/>
</dbReference>